<dbReference type="PANTHER" id="PTHR35399">
    <property type="entry name" value="SLR8030 PROTEIN"/>
    <property type="match status" value="1"/>
</dbReference>
<dbReference type="PANTHER" id="PTHR35399:SF2">
    <property type="entry name" value="DUF839 DOMAIN-CONTAINING PROTEIN"/>
    <property type="match status" value="1"/>
</dbReference>
<name>A0A1G6WMM6_9PROT</name>
<dbReference type="RefSeq" id="WP_092780789.1">
    <property type="nucleotide sequence ID" value="NZ_FNAP01000001.1"/>
</dbReference>
<evidence type="ECO:0000313" key="3">
    <source>
        <dbReference type="Proteomes" id="UP000199412"/>
    </source>
</evidence>
<dbReference type="InterPro" id="IPR006311">
    <property type="entry name" value="TAT_signal"/>
</dbReference>
<accession>A0A1G6WMM6</accession>
<dbReference type="InterPro" id="IPR008557">
    <property type="entry name" value="PhoX"/>
</dbReference>
<dbReference type="PROSITE" id="PS51318">
    <property type="entry name" value="TAT"/>
    <property type="match status" value="1"/>
</dbReference>
<gene>
    <name evidence="2" type="ORF">SAMN05421720_101212</name>
</gene>
<dbReference type="EMBL" id="FNAP01000001">
    <property type="protein sequence ID" value="SDD67132.1"/>
    <property type="molecule type" value="Genomic_DNA"/>
</dbReference>
<evidence type="ECO:0000313" key="2">
    <source>
        <dbReference type="EMBL" id="SDD67132.1"/>
    </source>
</evidence>
<evidence type="ECO:0000256" key="1">
    <source>
        <dbReference type="SAM" id="Phobius"/>
    </source>
</evidence>
<dbReference type="STRING" id="69960.SAMN05421720_101212"/>
<keyword evidence="1" id="KW-1133">Transmembrane helix</keyword>
<keyword evidence="3" id="KW-1185">Reference proteome</keyword>
<sequence>MHDHLTFGQRLEADDDVAVNRSTERPFESILAARLSQIGTPAGVAATAVGGVVAASLFSGKTLSRRGLMKGAAASVALAGAAGALGTAIAPRAAHAAEGASTLTFPPLPHSYDENSHVAEGYEIQTLIRWGDPVVAGAPDFDPMNQTAEAQSKQFGYNNDFVGFMPLPVGSNTSDHGLLCVNHEYTNPDLMFPGSPGAEDLTAEQVDIEMAAHGHAVVEIKREGNTWSVVKDSPLNRRFTALETEFELTGPAAGSDRLKTSYDSTGTKVIGTCNNCAGGKTPWGTILFAEENFHGYFMGDVTKTAEAENYERYGVGGGRYAWGKYHDRFDVEKEPNEANRFGWMVEFDPYDPNSVPKKRTTLGRFKHEGATTALDKSGHVVVYAGDDQRFEYVYRFVTAGTYNPDDRAANMDLLDEGTLSVAKFNEDGTLNWMPLVFGEGPLTPENGINSQADILIDTRKAADLVGATPMDRPEDVEPNPVNGIIYAMMTNNTKREADQINVANTRAHNRHGHVVEIIPPGTAPDGDGANADHTADQYTWDIFLLAGDPSKPEDGAMYGGDVGENGWLSCPDNVAFDSKGRIWISTDGGPKSGIADGVWAADVTGPGRAITRRFYACPQGAELCGPEFTPDDSTYFAAVQHPADEKGSTFENPSTRWPDFDEALPARPAVQVLVKTGGGAIG</sequence>
<dbReference type="Pfam" id="PF05787">
    <property type="entry name" value="PhoX"/>
    <property type="match status" value="1"/>
</dbReference>
<protein>
    <recommendedName>
        <fullName evidence="4">dTDP-glucose 4,6-dehydratase</fullName>
    </recommendedName>
</protein>
<keyword evidence="1" id="KW-0812">Transmembrane</keyword>
<dbReference type="SUPFAM" id="SSF63829">
    <property type="entry name" value="Calcium-dependent phosphotriesterase"/>
    <property type="match status" value="1"/>
</dbReference>
<dbReference type="OrthoDB" id="9801383at2"/>
<reference evidence="2 3" key="1">
    <citation type="submission" date="2016-10" db="EMBL/GenBank/DDBJ databases">
        <authorList>
            <person name="de Groot N.N."/>
        </authorList>
    </citation>
    <scope>NUCLEOTIDE SEQUENCE [LARGE SCALE GENOMIC DNA]</scope>
    <source>
        <strain evidence="2 3">ATCC 700224</strain>
    </source>
</reference>
<feature type="transmembrane region" description="Helical" evidence="1">
    <location>
        <begin position="71"/>
        <end position="90"/>
    </location>
</feature>
<feature type="transmembrane region" description="Helical" evidence="1">
    <location>
        <begin position="38"/>
        <end position="59"/>
    </location>
</feature>
<evidence type="ECO:0008006" key="4">
    <source>
        <dbReference type="Google" id="ProtNLM"/>
    </source>
</evidence>
<organism evidence="2 3">
    <name type="scientific">Rhodospira trueperi</name>
    <dbReference type="NCBI Taxonomy" id="69960"/>
    <lineage>
        <taxon>Bacteria</taxon>
        <taxon>Pseudomonadati</taxon>
        <taxon>Pseudomonadota</taxon>
        <taxon>Alphaproteobacteria</taxon>
        <taxon>Rhodospirillales</taxon>
        <taxon>Rhodospirillaceae</taxon>
        <taxon>Rhodospira</taxon>
    </lineage>
</organism>
<dbReference type="Proteomes" id="UP000199412">
    <property type="component" value="Unassembled WGS sequence"/>
</dbReference>
<dbReference type="AlphaFoldDB" id="A0A1G6WMM6"/>
<keyword evidence="1" id="KW-0472">Membrane</keyword>
<proteinExistence type="predicted"/>